<keyword evidence="2" id="KW-1185">Reference proteome</keyword>
<evidence type="ECO:0000313" key="1">
    <source>
        <dbReference type="EMBL" id="GET43677.1"/>
    </source>
</evidence>
<sequence>MTNELQTEFKFILPKGLVDEQGKIHRQGMMRLATAKDEIWLQKEPRVRDNPAYSVLVMLARVITNLGELSSVTPDLLENLFTQDLAYLRTFYNQINQQGSATMRVKCPQCNSNFNVELELSGESQATP</sequence>
<gene>
    <name evidence="1" type="ORF">MiSe_85020</name>
</gene>
<comment type="caution">
    <text evidence="1">The sequence shown here is derived from an EMBL/GenBank/DDBJ whole genome shotgun (WGS) entry which is preliminary data.</text>
</comment>
<accession>A0AAV3XTW9</accession>
<dbReference type="EMBL" id="BLAY01000242">
    <property type="protein sequence ID" value="GET43677.1"/>
    <property type="molecule type" value="Genomic_DNA"/>
</dbReference>
<protein>
    <recommendedName>
        <fullName evidence="3">Phage tail assembly protein</fullName>
    </recommendedName>
</protein>
<organism evidence="1 2">
    <name type="scientific">Microseira wollei NIES-4236</name>
    <dbReference type="NCBI Taxonomy" id="2530354"/>
    <lineage>
        <taxon>Bacteria</taxon>
        <taxon>Bacillati</taxon>
        <taxon>Cyanobacteriota</taxon>
        <taxon>Cyanophyceae</taxon>
        <taxon>Oscillatoriophycideae</taxon>
        <taxon>Aerosakkonematales</taxon>
        <taxon>Aerosakkonemataceae</taxon>
        <taxon>Microseira</taxon>
    </lineage>
</organism>
<evidence type="ECO:0008006" key="3">
    <source>
        <dbReference type="Google" id="ProtNLM"/>
    </source>
</evidence>
<proteinExistence type="predicted"/>
<dbReference type="AlphaFoldDB" id="A0AAV3XTW9"/>
<dbReference type="Proteomes" id="UP001050975">
    <property type="component" value="Unassembled WGS sequence"/>
</dbReference>
<evidence type="ECO:0000313" key="2">
    <source>
        <dbReference type="Proteomes" id="UP001050975"/>
    </source>
</evidence>
<name>A0AAV3XTW9_9CYAN</name>
<dbReference type="RefSeq" id="WP_226592735.1">
    <property type="nucleotide sequence ID" value="NZ_BLAY01000242.1"/>
</dbReference>
<reference evidence="1" key="1">
    <citation type="submission" date="2019-10" db="EMBL/GenBank/DDBJ databases">
        <title>Draft genome sequece of Microseira wollei NIES-4236.</title>
        <authorList>
            <person name="Yamaguchi H."/>
            <person name="Suzuki S."/>
            <person name="Kawachi M."/>
        </authorList>
    </citation>
    <scope>NUCLEOTIDE SEQUENCE</scope>
    <source>
        <strain evidence="1">NIES-4236</strain>
    </source>
</reference>